<name>A0A9P0BIK5_BRAAE</name>
<organism evidence="3 4">
    <name type="scientific">Brassicogethes aeneus</name>
    <name type="common">Rape pollen beetle</name>
    <name type="synonym">Meligethes aeneus</name>
    <dbReference type="NCBI Taxonomy" id="1431903"/>
    <lineage>
        <taxon>Eukaryota</taxon>
        <taxon>Metazoa</taxon>
        <taxon>Ecdysozoa</taxon>
        <taxon>Arthropoda</taxon>
        <taxon>Hexapoda</taxon>
        <taxon>Insecta</taxon>
        <taxon>Pterygota</taxon>
        <taxon>Neoptera</taxon>
        <taxon>Endopterygota</taxon>
        <taxon>Coleoptera</taxon>
        <taxon>Polyphaga</taxon>
        <taxon>Cucujiformia</taxon>
        <taxon>Nitidulidae</taxon>
        <taxon>Meligethinae</taxon>
        <taxon>Brassicogethes</taxon>
    </lineage>
</organism>
<feature type="region of interest" description="Disordered" evidence="2">
    <location>
        <begin position="1"/>
        <end position="30"/>
    </location>
</feature>
<reference evidence="3" key="1">
    <citation type="submission" date="2021-12" db="EMBL/GenBank/DDBJ databases">
        <authorList>
            <person name="King R."/>
        </authorList>
    </citation>
    <scope>NUCLEOTIDE SEQUENCE</scope>
</reference>
<evidence type="ECO:0000313" key="3">
    <source>
        <dbReference type="EMBL" id="CAH0562780.1"/>
    </source>
</evidence>
<feature type="region of interest" description="Disordered" evidence="2">
    <location>
        <begin position="43"/>
        <end position="66"/>
    </location>
</feature>
<keyword evidence="4" id="KW-1185">Reference proteome</keyword>
<keyword evidence="1" id="KW-0175">Coiled coil</keyword>
<dbReference type="Proteomes" id="UP001154078">
    <property type="component" value="Chromosome 8"/>
</dbReference>
<dbReference type="AlphaFoldDB" id="A0A9P0BIK5"/>
<feature type="coiled-coil region" evidence="1">
    <location>
        <begin position="130"/>
        <end position="157"/>
    </location>
</feature>
<evidence type="ECO:0000256" key="1">
    <source>
        <dbReference type="SAM" id="Coils"/>
    </source>
</evidence>
<protein>
    <submittedName>
        <fullName evidence="3">Uncharacterized protein</fullName>
    </submittedName>
</protein>
<evidence type="ECO:0000313" key="4">
    <source>
        <dbReference type="Proteomes" id="UP001154078"/>
    </source>
</evidence>
<accession>A0A9P0BIK5</accession>
<evidence type="ECO:0000256" key="2">
    <source>
        <dbReference type="SAM" id="MobiDB-lite"/>
    </source>
</evidence>
<dbReference type="EMBL" id="OV121139">
    <property type="protein sequence ID" value="CAH0562780.1"/>
    <property type="molecule type" value="Genomic_DNA"/>
</dbReference>
<proteinExistence type="predicted"/>
<sequence>MFTAQGRDTLGPVDKGIAGPPRPSASESMIPLAGNQAGISLLASGTKNQPGSQAVNTGKPTGSRRNSLDSLDLIWDEETQTSAEIPSFSKIFGAIARSHSFSGSKKRKVLDTSMRDNEGGLYKKKEPSVASVLKEALEEITRLAKVLENNIEQNTKTAIKGLAKGMKVQVEIINRLSVKEWIEKNSYEEVPKMLYNGETQTEDGIYEAATQTADQGTQTEEPPNEVEGLPEGRRLVVQCVPLKHKIPEGTARGVWTTVEAFSRDYPGGEIPKRWNLQVFESMPSTCGTLHRGTSEKQFISSTLLKPFSKAVSNPVKRREGKKKNTEILTSSKKQCKKQLTVKKKAIHDTKMEAKSQILAISGPEQKSEIHMQFFTSATECFIVGLFTYRKLEICLDLLLNFPSFLEDRSGRNRHINGSTSLGGTQKWTCKMFWIPLWRQAQPNLAPPKLQRFTESSSKVQ</sequence>
<dbReference type="OrthoDB" id="6811559at2759"/>
<gene>
    <name evidence="3" type="ORF">MELIAE_LOCUS11801</name>
</gene>